<dbReference type="Pfam" id="PF13432">
    <property type="entry name" value="TPR_16"/>
    <property type="match status" value="1"/>
</dbReference>
<dbReference type="PANTHER" id="PTHR12558">
    <property type="entry name" value="CELL DIVISION CYCLE 16,23,27"/>
    <property type="match status" value="1"/>
</dbReference>
<dbReference type="SMART" id="SM00028">
    <property type="entry name" value="TPR"/>
    <property type="match status" value="5"/>
</dbReference>
<dbReference type="InterPro" id="IPR019734">
    <property type="entry name" value="TPR_rpt"/>
</dbReference>
<dbReference type="PATRIC" id="fig|1411148.3.peg.468"/>
<dbReference type="Gene3D" id="1.25.40.10">
    <property type="entry name" value="Tetratricopeptide repeat domain"/>
    <property type="match status" value="1"/>
</dbReference>
<evidence type="ECO:0000256" key="1">
    <source>
        <dbReference type="PROSITE-ProRule" id="PRU00339"/>
    </source>
</evidence>
<feature type="repeat" description="TPR" evidence="1">
    <location>
        <begin position="583"/>
        <end position="616"/>
    </location>
</feature>
<accession>W2C682</accession>
<dbReference type="PANTHER" id="PTHR12558:SF13">
    <property type="entry name" value="CELL DIVISION CYCLE PROTEIN 27 HOMOLOG"/>
    <property type="match status" value="1"/>
</dbReference>
<reference evidence="2 3" key="1">
    <citation type="submission" date="2013-11" db="EMBL/GenBank/DDBJ databases">
        <title>Single cell genomics of uncultured Tannerella BU063 (oral taxon 286).</title>
        <authorList>
            <person name="Beall C.J."/>
            <person name="Campbell A.G."/>
            <person name="Griffen A.L."/>
            <person name="Podar M."/>
            <person name="Leys E.J."/>
        </authorList>
    </citation>
    <scope>NUCLEOTIDE SEQUENCE [LARGE SCALE GENOMIC DNA]</scope>
    <source>
        <strain evidence="2">Cell 2</strain>
    </source>
</reference>
<dbReference type="AlphaFoldDB" id="W2C682"/>
<dbReference type="PROSITE" id="PS50005">
    <property type="entry name" value="TPR"/>
    <property type="match status" value="1"/>
</dbReference>
<organism evidence="2 3">
    <name type="scientific">Tannerella sp. oral taxon BU063 isolate Cell 2</name>
    <dbReference type="NCBI Taxonomy" id="1411148"/>
    <lineage>
        <taxon>Bacteria</taxon>
        <taxon>Pseudomonadati</taxon>
        <taxon>Bacteroidota</taxon>
        <taxon>Bacteroidia</taxon>
        <taxon>Bacteroidales</taxon>
        <taxon>Tannerellaceae</taxon>
        <taxon>Tannerella</taxon>
    </lineage>
</organism>
<dbReference type="Pfam" id="PF13174">
    <property type="entry name" value="TPR_6"/>
    <property type="match status" value="1"/>
</dbReference>
<dbReference type="Proteomes" id="UP000018837">
    <property type="component" value="Unassembled WGS sequence"/>
</dbReference>
<evidence type="ECO:0000313" key="2">
    <source>
        <dbReference type="EMBL" id="ETK02568.1"/>
    </source>
</evidence>
<name>W2C682_9BACT</name>
<dbReference type="InterPro" id="IPR011990">
    <property type="entry name" value="TPR-like_helical_dom_sf"/>
</dbReference>
<proteinExistence type="predicted"/>
<evidence type="ECO:0000313" key="3">
    <source>
        <dbReference type="Proteomes" id="UP000018837"/>
    </source>
</evidence>
<comment type="caution">
    <text evidence="2">The sequence shown here is derived from an EMBL/GenBank/DDBJ whole genome shotgun (WGS) entry which is preliminary data.</text>
</comment>
<gene>
    <name evidence="2" type="ORF">N425_03605</name>
</gene>
<sequence>MTLQELTHTYKNLVKRLDNGQMKEAFDLLTHFITVTGQHAFTSRVEELQNTYRYMLHYYVEGSNDPTRHRIRADIRRRAYELADAVRHAAFGDISPATYYSVRRSVRYSGIGITSILRQVALYAEAGDREHGEPAANRLFDALWTTEFIDADTASAIREALCSHSFPTDVKTLLVSALLLGLQASFDREKMRLLFDAAALSDADTVNVSLQALVAICLTLYTYSDRLELYPEVQERLEMLAEMPDFRRRLSSVIVRFILTRETEKVAHRLKDEILPEIMKLTTQGGKGPTTDFLKEIAGEEMNPEWMERMVGRSDKLSAWMREYGELQEEGIDLLHTTFGPLKRFPFFYETGNWFLPFTPRHTALRDRNGDGFVDGILSLAAFMCDSDKYSFCFSMLHLPDMQRRALGEQLRGDLTQLREQEAAELGDRGKHEERLIGLYIRNLYRFYKLHPGRGDFDDIFNCGLDFHRLPILRPYLSDAETLLRIAEVYLRKGYPDDARPIYEELLQRGEGDSEMLHQKLGYCLQSIGDVDGALREYLRAELINPDSKWLLRRIAACYRALKQPARALEFLLRHERLEPDNLSVLLHIGHCYLEQKMYDEALKYYFKVDYLDPTNAKGGRGVAWCSFVLGKYDQARTTYRKLLADRPQPEDYLNAGHTEWASGHVKEAYAYYLQAAAGKGFAFFANLFDADRSALIRAGIDPEEITLMRDEMQFVLPEEEMQPDH</sequence>
<keyword evidence="1" id="KW-0802">TPR repeat</keyword>
<protein>
    <submittedName>
        <fullName evidence="2">Uncharacterized protein</fullName>
    </submittedName>
</protein>
<dbReference type="Pfam" id="PF12895">
    <property type="entry name" value="ANAPC3"/>
    <property type="match status" value="1"/>
</dbReference>
<dbReference type="EMBL" id="AYUF01000337">
    <property type="protein sequence ID" value="ETK02568.1"/>
    <property type="molecule type" value="Genomic_DNA"/>
</dbReference>
<dbReference type="SUPFAM" id="SSF48452">
    <property type="entry name" value="TPR-like"/>
    <property type="match status" value="1"/>
</dbReference>